<reference evidence="2 3" key="1">
    <citation type="submission" date="2018-03" db="EMBL/GenBank/DDBJ databases">
        <title>Genomic Encyclopedia of Archaeal and Bacterial Type Strains, Phase II (KMG-II): from individual species to whole genera.</title>
        <authorList>
            <person name="Goeker M."/>
        </authorList>
    </citation>
    <scope>NUCLEOTIDE SEQUENCE [LARGE SCALE GENOMIC DNA]</scope>
    <source>
        <strain evidence="2 3">DSM 27929</strain>
    </source>
</reference>
<feature type="compositionally biased region" description="Low complexity" evidence="1">
    <location>
        <begin position="64"/>
        <end position="80"/>
    </location>
</feature>
<feature type="region of interest" description="Disordered" evidence="1">
    <location>
        <begin position="64"/>
        <end position="86"/>
    </location>
</feature>
<comment type="caution">
    <text evidence="2">The sequence shown here is derived from an EMBL/GenBank/DDBJ whole genome shotgun (WGS) entry which is preliminary data.</text>
</comment>
<proteinExistence type="predicted"/>
<gene>
    <name evidence="2" type="ORF">CLW00_101298</name>
</gene>
<accession>A0A2T0WVL7</accession>
<dbReference type="RefSeq" id="WP_106131872.1">
    <property type="nucleotide sequence ID" value="NZ_PVTR01000001.1"/>
</dbReference>
<dbReference type="InterPro" id="IPR011050">
    <property type="entry name" value="Pectin_lyase_fold/virulence"/>
</dbReference>
<dbReference type="AlphaFoldDB" id="A0A2T0WVL7"/>
<evidence type="ECO:0000313" key="2">
    <source>
        <dbReference type="EMBL" id="PRY90634.1"/>
    </source>
</evidence>
<dbReference type="InterPro" id="IPR006626">
    <property type="entry name" value="PbH1"/>
</dbReference>
<dbReference type="SMART" id="SM00710">
    <property type="entry name" value="PbH1"/>
    <property type="match status" value="5"/>
</dbReference>
<dbReference type="Proteomes" id="UP000238157">
    <property type="component" value="Unassembled WGS sequence"/>
</dbReference>
<dbReference type="OrthoDB" id="199442at2"/>
<dbReference type="EMBL" id="PVTR01000001">
    <property type="protein sequence ID" value="PRY90634.1"/>
    <property type="molecule type" value="Genomic_DNA"/>
</dbReference>
<evidence type="ECO:0000256" key="1">
    <source>
        <dbReference type="SAM" id="MobiDB-lite"/>
    </source>
</evidence>
<protein>
    <submittedName>
        <fullName evidence="2">Uncharacterized protein</fullName>
    </submittedName>
</protein>
<name>A0A2T0WVL7_9BACT</name>
<dbReference type="SUPFAM" id="SSF51126">
    <property type="entry name" value="Pectin lyase-like"/>
    <property type="match status" value="2"/>
</dbReference>
<evidence type="ECO:0000313" key="3">
    <source>
        <dbReference type="Proteomes" id="UP000238157"/>
    </source>
</evidence>
<sequence length="682" mass="75359">MNNKERIIQNAETIRVDADTIVNLANDITSRLKTLKELVDNIETHSKQPEPNPAVIPVPISQSVPVQASHSNPEPNPHSSLQPTSEGLAGTIDITSLGARSIDSQVHGYTFKDTYHSRIVIENSNEKVYYILYPTEKGDVTYNNILTNGQPTTFSIQSISPHILKNNNGSFVLENAIGFISADDLNKYNLCGCEVLVPNGTFIHLQGHGLNTLFFDQQPLKIKGSGNSVLIGVSTNPDIIASIDSKLENLTLHNIIPSTGSRHLDRDFYLKNVELNFKTITTSSTYLINVNHSKSNIYCHGVKINADSVYCGIWVGTANNVEIQYCDMNIESSSHPIRVNDFIGACDVSKNKVKNGTTGIQVATQRRKLLRNVKIRDNEVKNCTEESISIDAFGNNLGLFPVIARTKIENVRDWMKGDFVVGRIIDLQQLIFVQQKDNGGGFEHRTINADQIDDPKNFLFLIESGALELTTSLIERSEVINFEGRTTYRLFLKASLDKSKLSKGTEVALFTGAYNCDISGNIVYGAIPASGQPGHGISLWGASFYCNVENNTVDGCKHGMHLAGFGSFGVTNPEFFNYAIGNNIYKNNFNNCERPFDIRNFYGSRFGFANRFNYNNCMGGKFEINTQKMFQFTGNNLVNCEGNIVNVGPGILDKNILLNSIIKITTSNLSQGVNAMENSSIT</sequence>
<organism evidence="2 3">
    <name type="scientific">Mongoliibacter ruber</name>
    <dbReference type="NCBI Taxonomy" id="1750599"/>
    <lineage>
        <taxon>Bacteria</taxon>
        <taxon>Pseudomonadati</taxon>
        <taxon>Bacteroidota</taxon>
        <taxon>Cytophagia</taxon>
        <taxon>Cytophagales</taxon>
        <taxon>Cyclobacteriaceae</taxon>
        <taxon>Mongoliibacter</taxon>
    </lineage>
</organism>
<keyword evidence="3" id="KW-1185">Reference proteome</keyword>